<sequence length="76" mass="8222">MTTLLAPAAPAVGARYRNHSTGRTWHVLKICDSGLISLGEEYYGTDCERRVYLTDEELGAGYALNAGRVGGQLPHT</sequence>
<dbReference type="KEGG" id="ach:Achl_4455"/>
<dbReference type="HOGENOM" id="CLU_2646635_0_0_11"/>
<proteinExistence type="predicted"/>
<name>B8HJ09_PSECP</name>
<geneLocation type="plasmid" evidence="1 2">
    <name>pACHL01</name>
</geneLocation>
<dbReference type="EMBL" id="CP001342">
    <property type="protein sequence ID" value="ACL42406.1"/>
    <property type="molecule type" value="Genomic_DNA"/>
</dbReference>
<dbReference type="RefSeq" id="WP_012623423.1">
    <property type="nucleotide sequence ID" value="NC_011879.1"/>
</dbReference>
<dbReference type="Proteomes" id="UP000002505">
    <property type="component" value="Plasmid pACHL01"/>
</dbReference>
<keyword evidence="2" id="KW-1185">Reference proteome</keyword>
<gene>
    <name evidence="1" type="ordered locus">Achl_4455</name>
</gene>
<organism evidence="1 2">
    <name type="scientific">Pseudarthrobacter chlorophenolicus (strain ATCC 700700 / DSM 12829 / CIP 107037 / JCM 12360 / KCTC 9906 / NCIMB 13794 / A6)</name>
    <name type="common">Arthrobacter chlorophenolicus</name>
    <dbReference type="NCBI Taxonomy" id="452863"/>
    <lineage>
        <taxon>Bacteria</taxon>
        <taxon>Bacillati</taxon>
        <taxon>Actinomycetota</taxon>
        <taxon>Actinomycetes</taxon>
        <taxon>Micrococcales</taxon>
        <taxon>Micrococcaceae</taxon>
        <taxon>Pseudarthrobacter</taxon>
    </lineage>
</organism>
<accession>B8HJ09</accession>
<keyword evidence="1" id="KW-0614">Plasmid</keyword>
<evidence type="ECO:0000313" key="2">
    <source>
        <dbReference type="Proteomes" id="UP000002505"/>
    </source>
</evidence>
<dbReference type="AlphaFoldDB" id="B8HJ09"/>
<evidence type="ECO:0000313" key="1">
    <source>
        <dbReference type="EMBL" id="ACL42406.1"/>
    </source>
</evidence>
<reference evidence="1" key="1">
    <citation type="submission" date="2009-01" db="EMBL/GenBank/DDBJ databases">
        <title>Complete sequence of plasmid1 of Arthrobacter chlorophenolicus A6.</title>
        <authorList>
            <consortium name="US DOE Joint Genome Institute"/>
            <person name="Lucas S."/>
            <person name="Copeland A."/>
            <person name="Lapidus A."/>
            <person name="Glavina del Rio T."/>
            <person name="Tice H."/>
            <person name="Bruce D."/>
            <person name="Goodwin L."/>
            <person name="Pitluck S."/>
            <person name="Goltsman E."/>
            <person name="Clum A."/>
            <person name="Larimer F."/>
            <person name="Land M."/>
            <person name="Hauser L."/>
            <person name="Kyrpides N."/>
            <person name="Mikhailova N."/>
            <person name="Jansson J."/>
            <person name="Richardson P."/>
        </authorList>
    </citation>
    <scope>NUCLEOTIDE SEQUENCE [LARGE SCALE GENOMIC DNA]</scope>
    <source>
        <strain evidence="1">A6</strain>
        <plasmid evidence="1">pACHL01</plasmid>
    </source>
</reference>
<protein>
    <submittedName>
        <fullName evidence="1">Uncharacterized protein</fullName>
    </submittedName>
</protein>